<keyword evidence="8" id="KW-1185">Reference proteome</keyword>
<comment type="subcellular location">
    <subcellularLocation>
        <location evidence="1">Periplasm</location>
    </subcellularLocation>
</comment>
<keyword evidence="3" id="KW-0574">Periplasm</keyword>
<dbReference type="Proteomes" id="UP000480684">
    <property type="component" value="Unassembled WGS sequence"/>
</dbReference>
<evidence type="ECO:0000256" key="2">
    <source>
        <dbReference type="ARBA" id="ARBA00022729"/>
    </source>
</evidence>
<dbReference type="InterPro" id="IPR031680">
    <property type="entry name" value="Hepar_II_III_N"/>
</dbReference>
<gene>
    <name evidence="7" type="ORF">G4223_15835</name>
</gene>
<name>A0A7C9QVF2_9PROT</name>
<proteinExistence type="predicted"/>
<evidence type="ECO:0000259" key="6">
    <source>
        <dbReference type="Pfam" id="PF16889"/>
    </source>
</evidence>
<feature type="domain" description="Heparin-sulfate lyase N-terminal" evidence="6">
    <location>
        <begin position="156"/>
        <end position="385"/>
    </location>
</feature>
<sequence>MSIHLLRHALSMPPHLVARKAARVGLRLLRRHVVGRWHRARRSYAAAPDGPLARLLAPLERSALAACRETLARLAPLYLEHRFDLLGSGWVRVGHGDSHAGFGEHGYSAGPALGDGWRAALADGHWPANRAPARALLDAVDDPAYRPIDWQVDFKSGYRWSVRAWGPTVSYGHLPGIDIKVPWELARLQHLPQLALLFAIDGTPELAREVRNQILDFLGSNPPGWGVNWACAMDVAIRAANMVLARELLLAGGAVPDEVFEKAFAGAMVDHGRFVMAHLEWTGEHRGNHYLADICGLAFAAAVLPGEEAAAWRDFAAEQLAAELKRQFLADGGNFEASTAYHRLSAEMALYATALLADRLPKEYVDIVERAVDFAVAVTKPSGRAIQVGDNDSGRFFKLVPAVDGTAERVLDFTSLWAAASGLFTPAWSMPEWAAPEAAVVAALAGRRHPRTAAGADAVPEVHAGDGVARRVARVEFHLPDAAALDGLRPCFLPAFGLYIWRNDRCFLAVRCGPIGQNGQGGHAHNDQLAVELEVDGVDWVADPGTFVYTADLAERNRYRSVLAHFAPRRADMEPARLLAPFQLEDRARAQVVRASATGFVGLHHGFGLPVYRRVGVADGRVVVEDLEAGLEVTSATEVERHVVTAPGRLPPPWDGLPPFSAGYGLR</sequence>
<reference evidence="7 8" key="1">
    <citation type="submission" date="2020-02" db="EMBL/GenBank/DDBJ databases">
        <authorList>
            <person name="Dziuba M."/>
            <person name="Kuznetsov B."/>
            <person name="Mardanov A."/>
            <person name="Ravin N."/>
            <person name="Grouzdev D."/>
        </authorList>
    </citation>
    <scope>NUCLEOTIDE SEQUENCE [LARGE SCALE GENOMIC DNA]</scope>
    <source>
        <strain evidence="7 8">SpK</strain>
    </source>
</reference>
<evidence type="ECO:0000256" key="3">
    <source>
        <dbReference type="ARBA" id="ARBA00022764"/>
    </source>
</evidence>
<keyword evidence="2" id="KW-0732">Signal</keyword>
<dbReference type="GO" id="GO:0016829">
    <property type="term" value="F:lyase activity"/>
    <property type="evidence" value="ECO:0007669"/>
    <property type="project" value="UniProtKB-KW"/>
</dbReference>
<dbReference type="RefSeq" id="WP_163681773.1">
    <property type="nucleotide sequence ID" value="NZ_JAAIYP010000042.1"/>
</dbReference>
<dbReference type="SUPFAM" id="SSF48230">
    <property type="entry name" value="Chondroitin AC/alginate lyase"/>
    <property type="match status" value="1"/>
</dbReference>
<dbReference type="Pfam" id="PF07940">
    <property type="entry name" value="Hepar_II_III_C"/>
    <property type="match status" value="1"/>
</dbReference>
<protein>
    <submittedName>
        <fullName evidence="7">Uncharacterized protein</fullName>
    </submittedName>
</protein>
<dbReference type="InterPro" id="IPR012480">
    <property type="entry name" value="Hepar_II_III_C"/>
</dbReference>
<evidence type="ECO:0000256" key="1">
    <source>
        <dbReference type="ARBA" id="ARBA00004418"/>
    </source>
</evidence>
<evidence type="ECO:0000313" key="8">
    <source>
        <dbReference type="Proteomes" id="UP000480684"/>
    </source>
</evidence>
<dbReference type="PANTHER" id="PTHR39210:SF1">
    <property type="entry name" value="HEPARIN-SULFATE LYASE"/>
    <property type="match status" value="1"/>
</dbReference>
<dbReference type="AlphaFoldDB" id="A0A7C9QVF2"/>
<dbReference type="GO" id="GO:0042597">
    <property type="term" value="C:periplasmic space"/>
    <property type="evidence" value="ECO:0007669"/>
    <property type="project" value="UniProtKB-SubCell"/>
</dbReference>
<dbReference type="PANTHER" id="PTHR39210">
    <property type="entry name" value="HEPARIN-SULFATE LYASE"/>
    <property type="match status" value="1"/>
</dbReference>
<comment type="caution">
    <text evidence="7">The sequence shown here is derived from an EMBL/GenBank/DDBJ whole genome shotgun (WGS) entry which is preliminary data.</text>
</comment>
<feature type="domain" description="Heparinase II/III-like C-terminal" evidence="5">
    <location>
        <begin position="493"/>
        <end position="626"/>
    </location>
</feature>
<evidence type="ECO:0000313" key="7">
    <source>
        <dbReference type="EMBL" id="NFV81580.1"/>
    </source>
</evidence>
<dbReference type="Gene3D" id="1.50.10.100">
    <property type="entry name" value="Chondroitin AC/alginate lyase"/>
    <property type="match status" value="1"/>
</dbReference>
<organism evidence="7 8">
    <name type="scientific">Magnetospirillum aberrantis SpK</name>
    <dbReference type="NCBI Taxonomy" id="908842"/>
    <lineage>
        <taxon>Bacteria</taxon>
        <taxon>Pseudomonadati</taxon>
        <taxon>Pseudomonadota</taxon>
        <taxon>Alphaproteobacteria</taxon>
        <taxon>Rhodospirillales</taxon>
        <taxon>Rhodospirillaceae</taxon>
        <taxon>Magnetospirillum</taxon>
    </lineage>
</organism>
<dbReference type="EMBL" id="JAAIYP010000042">
    <property type="protein sequence ID" value="NFV81580.1"/>
    <property type="molecule type" value="Genomic_DNA"/>
</dbReference>
<dbReference type="Gene3D" id="2.70.98.70">
    <property type="match status" value="1"/>
</dbReference>
<evidence type="ECO:0000259" key="5">
    <source>
        <dbReference type="Pfam" id="PF07940"/>
    </source>
</evidence>
<dbReference type="Pfam" id="PF16889">
    <property type="entry name" value="Hepar_II_III_N"/>
    <property type="match status" value="1"/>
</dbReference>
<keyword evidence="4" id="KW-0456">Lyase</keyword>
<evidence type="ECO:0000256" key="4">
    <source>
        <dbReference type="ARBA" id="ARBA00023239"/>
    </source>
</evidence>
<dbReference type="InterPro" id="IPR008929">
    <property type="entry name" value="Chondroitin_lyas"/>
</dbReference>
<accession>A0A7C9QVF2</accession>